<accession>A0A9X2ZI44</accession>
<evidence type="ECO:0000313" key="2">
    <source>
        <dbReference type="Proteomes" id="UP001151133"/>
    </source>
</evidence>
<dbReference type="AlphaFoldDB" id="A0A9X2ZI44"/>
<comment type="caution">
    <text evidence="1">The sequence shown here is derived from an EMBL/GenBank/DDBJ whole genome shotgun (WGS) entry which is preliminary data.</text>
</comment>
<dbReference type="Proteomes" id="UP001151133">
    <property type="component" value="Unassembled WGS sequence"/>
</dbReference>
<organism evidence="1 2">
    <name type="scientific">Flavobacterium frigoritolerans</name>
    <dbReference type="NCBI Taxonomy" id="2987686"/>
    <lineage>
        <taxon>Bacteria</taxon>
        <taxon>Pseudomonadati</taxon>
        <taxon>Bacteroidota</taxon>
        <taxon>Flavobacteriia</taxon>
        <taxon>Flavobacteriales</taxon>
        <taxon>Flavobacteriaceae</taxon>
        <taxon>Flavobacterium</taxon>
    </lineage>
</organism>
<name>A0A9X2ZI44_9FLAO</name>
<reference evidence="1" key="1">
    <citation type="submission" date="2022-10" db="EMBL/GenBank/DDBJ databases">
        <title>Two novel species of Flavobacterium.</title>
        <authorList>
            <person name="Liu Q."/>
            <person name="Xin Y.-H."/>
        </authorList>
    </citation>
    <scope>NUCLEOTIDE SEQUENCE</scope>
    <source>
        <strain evidence="1">LS1R47</strain>
    </source>
</reference>
<evidence type="ECO:0000313" key="1">
    <source>
        <dbReference type="EMBL" id="MCV9931831.1"/>
    </source>
</evidence>
<dbReference type="EMBL" id="JAOZEV010000003">
    <property type="protein sequence ID" value="MCV9931831.1"/>
    <property type="molecule type" value="Genomic_DNA"/>
</dbReference>
<keyword evidence="2" id="KW-1185">Reference proteome</keyword>
<gene>
    <name evidence="1" type="ORF">OIU80_06000</name>
</gene>
<dbReference type="RefSeq" id="WP_264286140.1">
    <property type="nucleotide sequence ID" value="NZ_JAOZEV010000003.1"/>
</dbReference>
<proteinExistence type="predicted"/>
<protein>
    <submittedName>
        <fullName evidence="1">Uncharacterized protein</fullName>
    </submittedName>
</protein>
<sequence length="216" mass="25250">MKYFNLTTSNDLDVIGYYPQVSNTENNLFGSPFSPKRINYGEIPEEIPYLGLQFNKDAKMTDLLATYNPYFGFLVSEKFKNIASNFHLPPHKFYPIKIVREDYLLDYFWFNFYDDLFNFIDLKKSTIEIYHKFNFNVLDAVSVGNKENFEKINSNLDFEKSIRLKELFLDNNFPKYDIMTNNIIGSGSFISEILMDSLNKNNITGFLATPSDIIKC</sequence>